<evidence type="ECO:0000256" key="5">
    <source>
        <dbReference type="ARBA" id="ARBA00023163"/>
    </source>
</evidence>
<dbReference type="CDD" id="cd12148">
    <property type="entry name" value="fungal_TF_MHR"/>
    <property type="match status" value="1"/>
</dbReference>
<accession>A0A443HI99</accession>
<proteinExistence type="predicted"/>
<sequence>MEPIFRDGKRNRRPTSCEQCRTRKLRCSRGTPCDECVKRGKGESCAYASNAIRNKPKARELQDRLRKVEDMVSELARQNRLSQEMTIISRNEIGENLKASYASPSSVKVPGCATTSPRVRNALRPPREEHKVTLQSSPWLSIVDEIKEIREQLAVTPSSIPEETLDREDVDLVLGAAHLPTIAEIVGSLPPRPVCDTLVSYYFGSKYMVFPIIHTTKFQTEYEKFWMNPHAAPVLWIGLLYAVLSVSSGFRQIRTGGSFESPITIGALQTKTIQCLLLGKYIHASEYVLETLILHLESKFIGSVDSSLDLWHLMGIIIRTAMRLGYHRDAKVFGERLSPFDGEMRRRVWHTILQMDGLMSFQMGVPSMIPMEYCNTSIPSNLKDSDFSPESTSLPPARPLTDDTPVLYTIVKAGVMDMFKKVVAGTQSPSSPSYASTIALDASIREIYSTIPDAFRMKPISQSLMDSSAVIMNRCAVEVLFLKSIIVLHRPYLSTETSNPQYDFSRLAAVDAALVILHRQDELHETSQPGGRLYEDRWMISSLTLHDFLLAAMVVCLSLSLGLKSPSESSWASRGHDFEGQLKALEKSKTIWDSTSHVSTEARTAAHILELMIRKVKGKKAGKGAGIQESTTALSINVSESLSQTLVEEPHVDAMLDMFCDERSVDWRSFDQYVHEIGSPGPNIQMPEMDWDLFGLDPSRGENL</sequence>
<keyword evidence="3" id="KW-0805">Transcription regulation</keyword>
<keyword evidence="6" id="KW-0539">Nucleus</keyword>
<dbReference type="GO" id="GO:0003677">
    <property type="term" value="F:DNA binding"/>
    <property type="evidence" value="ECO:0007669"/>
    <property type="project" value="UniProtKB-KW"/>
</dbReference>
<organism evidence="8 9">
    <name type="scientific">Byssochlamys spectabilis</name>
    <name type="common">Paecilomyces variotii</name>
    <dbReference type="NCBI Taxonomy" id="264951"/>
    <lineage>
        <taxon>Eukaryota</taxon>
        <taxon>Fungi</taxon>
        <taxon>Dikarya</taxon>
        <taxon>Ascomycota</taxon>
        <taxon>Pezizomycotina</taxon>
        <taxon>Eurotiomycetes</taxon>
        <taxon>Eurotiomycetidae</taxon>
        <taxon>Eurotiales</taxon>
        <taxon>Thermoascaceae</taxon>
        <taxon>Paecilomyces</taxon>
    </lineage>
</organism>
<comment type="subcellular location">
    <subcellularLocation>
        <location evidence="1">Nucleus</location>
    </subcellularLocation>
</comment>
<evidence type="ECO:0000256" key="2">
    <source>
        <dbReference type="ARBA" id="ARBA00022723"/>
    </source>
</evidence>
<keyword evidence="2" id="KW-0479">Metal-binding</keyword>
<comment type="caution">
    <text evidence="8">The sequence shown here is derived from an EMBL/GenBank/DDBJ whole genome shotgun (WGS) entry which is preliminary data.</text>
</comment>
<dbReference type="InterPro" id="IPR050613">
    <property type="entry name" value="Sec_Metabolite_Reg"/>
</dbReference>
<dbReference type="RefSeq" id="XP_028481132.1">
    <property type="nucleotide sequence ID" value="XM_028631677.1"/>
</dbReference>
<dbReference type="InterPro" id="IPR001138">
    <property type="entry name" value="Zn2Cys6_DnaBD"/>
</dbReference>
<feature type="domain" description="Zn(2)-C6 fungal-type" evidence="7">
    <location>
        <begin position="16"/>
        <end position="47"/>
    </location>
</feature>
<dbReference type="GO" id="GO:0005634">
    <property type="term" value="C:nucleus"/>
    <property type="evidence" value="ECO:0007669"/>
    <property type="project" value="UniProtKB-SubCell"/>
</dbReference>
<dbReference type="AlphaFoldDB" id="A0A443HI99"/>
<dbReference type="PANTHER" id="PTHR31001">
    <property type="entry name" value="UNCHARACTERIZED TRANSCRIPTIONAL REGULATORY PROTEIN"/>
    <property type="match status" value="1"/>
</dbReference>
<dbReference type="PROSITE" id="PS50048">
    <property type="entry name" value="ZN2_CY6_FUNGAL_2"/>
    <property type="match status" value="1"/>
</dbReference>
<keyword evidence="5" id="KW-0804">Transcription</keyword>
<protein>
    <submittedName>
        <fullName evidence="8">Fungal-specific transcription factor domain-containing protein</fullName>
    </submittedName>
</protein>
<dbReference type="GO" id="GO:0006351">
    <property type="term" value="P:DNA-templated transcription"/>
    <property type="evidence" value="ECO:0007669"/>
    <property type="project" value="InterPro"/>
</dbReference>
<evidence type="ECO:0000256" key="4">
    <source>
        <dbReference type="ARBA" id="ARBA00023125"/>
    </source>
</evidence>
<dbReference type="Pfam" id="PF04082">
    <property type="entry name" value="Fungal_trans"/>
    <property type="match status" value="1"/>
</dbReference>
<evidence type="ECO:0000259" key="7">
    <source>
        <dbReference type="PROSITE" id="PS50048"/>
    </source>
</evidence>
<keyword evidence="9" id="KW-1185">Reference proteome</keyword>
<dbReference type="Pfam" id="PF00172">
    <property type="entry name" value="Zn_clus"/>
    <property type="match status" value="1"/>
</dbReference>
<dbReference type="Proteomes" id="UP000283841">
    <property type="component" value="Unassembled WGS sequence"/>
</dbReference>
<dbReference type="SMART" id="SM00066">
    <property type="entry name" value="GAL4"/>
    <property type="match status" value="1"/>
</dbReference>
<evidence type="ECO:0000313" key="9">
    <source>
        <dbReference type="Proteomes" id="UP000283841"/>
    </source>
</evidence>
<evidence type="ECO:0000256" key="3">
    <source>
        <dbReference type="ARBA" id="ARBA00023015"/>
    </source>
</evidence>
<evidence type="ECO:0000256" key="1">
    <source>
        <dbReference type="ARBA" id="ARBA00004123"/>
    </source>
</evidence>
<dbReference type="GO" id="GO:0000981">
    <property type="term" value="F:DNA-binding transcription factor activity, RNA polymerase II-specific"/>
    <property type="evidence" value="ECO:0007669"/>
    <property type="project" value="InterPro"/>
</dbReference>
<reference evidence="8 9" key="1">
    <citation type="journal article" date="2018" name="Front. Microbiol.">
        <title>Genomic and genetic insights into a cosmopolitan fungus, Paecilomyces variotii (Eurotiales).</title>
        <authorList>
            <person name="Urquhart A.S."/>
            <person name="Mondo S.J."/>
            <person name="Makela M.R."/>
            <person name="Hane J.K."/>
            <person name="Wiebenga A."/>
            <person name="He G."/>
            <person name="Mihaltcheva S."/>
            <person name="Pangilinan J."/>
            <person name="Lipzen A."/>
            <person name="Barry K."/>
            <person name="de Vries R.P."/>
            <person name="Grigoriev I.V."/>
            <person name="Idnurm A."/>
        </authorList>
    </citation>
    <scope>NUCLEOTIDE SEQUENCE [LARGE SCALE GENOMIC DNA]</scope>
    <source>
        <strain evidence="8 9">CBS 101075</strain>
    </source>
</reference>
<dbReference type="SUPFAM" id="SSF57701">
    <property type="entry name" value="Zn2/Cys6 DNA-binding domain"/>
    <property type="match status" value="1"/>
</dbReference>
<evidence type="ECO:0000256" key="6">
    <source>
        <dbReference type="ARBA" id="ARBA00023242"/>
    </source>
</evidence>
<dbReference type="EMBL" id="RCNU01000020">
    <property type="protein sequence ID" value="RWQ91487.1"/>
    <property type="molecule type" value="Genomic_DNA"/>
</dbReference>
<dbReference type="InterPro" id="IPR007219">
    <property type="entry name" value="XnlR_reg_dom"/>
</dbReference>
<dbReference type="SMART" id="SM00906">
    <property type="entry name" value="Fungal_trans"/>
    <property type="match status" value="1"/>
</dbReference>
<dbReference type="InterPro" id="IPR036864">
    <property type="entry name" value="Zn2-C6_fun-type_DNA-bd_sf"/>
</dbReference>
<dbReference type="VEuPathDB" id="FungiDB:C8Q69DRAFT_482719"/>
<dbReference type="CDD" id="cd00067">
    <property type="entry name" value="GAL4"/>
    <property type="match status" value="1"/>
</dbReference>
<dbReference type="GeneID" id="39600954"/>
<keyword evidence="4" id="KW-0238">DNA-binding</keyword>
<gene>
    <name evidence="8" type="ORF">C8Q69DRAFT_482719</name>
</gene>
<dbReference type="GO" id="GO:0008270">
    <property type="term" value="F:zinc ion binding"/>
    <property type="evidence" value="ECO:0007669"/>
    <property type="project" value="InterPro"/>
</dbReference>
<dbReference type="Gene3D" id="4.10.240.10">
    <property type="entry name" value="Zn(2)-C6 fungal-type DNA-binding domain"/>
    <property type="match status" value="1"/>
</dbReference>
<dbReference type="PROSITE" id="PS00463">
    <property type="entry name" value="ZN2_CY6_FUNGAL_1"/>
    <property type="match status" value="1"/>
</dbReference>
<dbReference type="PANTHER" id="PTHR31001:SF49">
    <property type="entry name" value="ZN(II)2CYS6 TRANSCRIPTION FACTOR (EUROFUNG)"/>
    <property type="match status" value="1"/>
</dbReference>
<name>A0A443HI99_BYSSP</name>
<evidence type="ECO:0000313" key="8">
    <source>
        <dbReference type="EMBL" id="RWQ91487.1"/>
    </source>
</evidence>